<feature type="region of interest" description="Disordered" evidence="1">
    <location>
        <begin position="181"/>
        <end position="226"/>
    </location>
</feature>
<dbReference type="Pfam" id="PF22782">
    <property type="entry name" value="SDE2"/>
    <property type="match status" value="1"/>
</dbReference>
<comment type="caution">
    <text evidence="3">The sequence shown here is derived from an EMBL/GenBank/DDBJ whole genome shotgun (WGS) entry which is preliminary data.</text>
</comment>
<reference evidence="3" key="1">
    <citation type="submission" date="2023-08" db="EMBL/GenBank/DDBJ databases">
        <title>Draft sequence of the Babesia gibsoni genome.</title>
        <authorList>
            <person name="Yamagishi J.Y."/>
            <person name="Xuan X.X."/>
        </authorList>
    </citation>
    <scope>NUCLEOTIDE SEQUENCE</scope>
    <source>
        <strain evidence="3">Azabu</strain>
    </source>
</reference>
<evidence type="ECO:0000313" key="3">
    <source>
        <dbReference type="EMBL" id="KAK1442467.1"/>
    </source>
</evidence>
<evidence type="ECO:0000256" key="1">
    <source>
        <dbReference type="SAM" id="MobiDB-lite"/>
    </source>
</evidence>
<protein>
    <recommendedName>
        <fullName evidence="2">SDE2-like domain-containing protein</fullName>
    </recommendedName>
</protein>
<gene>
    <name evidence="3" type="ORF">BgAZ_404970</name>
</gene>
<sequence length="271" mass="30170">MANYLICLPHLHPHVVSVDYGLLGNILGDGASQFSHSCSADDPCRGSVPCLSGGFLSAFIEWQYGIRSEICKYQATYGRNVRIPYSPLEADDRVTLESKDGDALYRHGNHGDTFTLSGCKDELRLKDDVIVKVSLRLLGGKGGFGALLKVKGKRKKQSSNIDSCRTLAGERIRHTRLKELSQRNNENKVDLEATKLPRTKGETDEEEAVSKGEGHSNHMKHIQKESKRVKETVAKGLRNRETLQSQATELATDKGNKIEQMLKDCLDIYEI</sequence>
<keyword evidence="4" id="KW-1185">Reference proteome</keyword>
<dbReference type="Proteomes" id="UP001230268">
    <property type="component" value="Unassembled WGS sequence"/>
</dbReference>
<evidence type="ECO:0000313" key="4">
    <source>
        <dbReference type="Proteomes" id="UP001230268"/>
    </source>
</evidence>
<dbReference type="InterPro" id="IPR053822">
    <property type="entry name" value="SDE2-like_dom"/>
</dbReference>
<organism evidence="3 4">
    <name type="scientific">Babesia gibsoni</name>
    <dbReference type="NCBI Taxonomy" id="33632"/>
    <lineage>
        <taxon>Eukaryota</taxon>
        <taxon>Sar</taxon>
        <taxon>Alveolata</taxon>
        <taxon>Apicomplexa</taxon>
        <taxon>Aconoidasida</taxon>
        <taxon>Piroplasmida</taxon>
        <taxon>Babesiidae</taxon>
        <taxon>Babesia</taxon>
    </lineage>
</organism>
<feature type="domain" description="SDE2-like" evidence="2">
    <location>
        <begin position="139"/>
        <end position="235"/>
    </location>
</feature>
<dbReference type="AlphaFoldDB" id="A0AAD8LQE9"/>
<accession>A0AAD8LQE9</accession>
<dbReference type="EMBL" id="JAVEPI010000004">
    <property type="protein sequence ID" value="KAK1442467.1"/>
    <property type="molecule type" value="Genomic_DNA"/>
</dbReference>
<evidence type="ECO:0000259" key="2">
    <source>
        <dbReference type="Pfam" id="PF22782"/>
    </source>
</evidence>
<name>A0AAD8LQE9_BABGI</name>
<proteinExistence type="predicted"/>